<proteinExistence type="inferred from homology"/>
<dbReference type="Pfam" id="PF00139">
    <property type="entry name" value="Lectin_legB"/>
    <property type="match status" value="1"/>
</dbReference>
<keyword evidence="2" id="KW-0430">Lectin</keyword>
<dbReference type="InterPro" id="IPR050258">
    <property type="entry name" value="Leguminous_Lectin"/>
</dbReference>
<evidence type="ECO:0000256" key="1">
    <source>
        <dbReference type="ARBA" id="ARBA00007606"/>
    </source>
</evidence>
<dbReference type="Proteomes" id="UP001652623">
    <property type="component" value="Chromosome 2"/>
</dbReference>
<keyword evidence="5" id="KW-1185">Reference proteome</keyword>
<dbReference type="InterPro" id="IPR019825">
    <property type="entry name" value="Lectin_legB_Mn/Ca_BS"/>
</dbReference>
<dbReference type="Gene3D" id="2.60.120.200">
    <property type="match status" value="1"/>
</dbReference>
<dbReference type="RefSeq" id="XP_060671108.1">
    <property type="nucleotide sequence ID" value="XM_060815125.1"/>
</dbReference>
<dbReference type="SUPFAM" id="SSF49899">
    <property type="entry name" value="Concanavalin A-like lectins/glucanases"/>
    <property type="match status" value="1"/>
</dbReference>
<evidence type="ECO:0000256" key="3">
    <source>
        <dbReference type="SAM" id="SignalP"/>
    </source>
</evidence>
<dbReference type="InterPro" id="IPR001220">
    <property type="entry name" value="Legume_lectin_dom"/>
</dbReference>
<comment type="similarity">
    <text evidence="1">Belongs to the leguminous lectin family.</text>
</comment>
<evidence type="ECO:0000259" key="4">
    <source>
        <dbReference type="Pfam" id="PF00139"/>
    </source>
</evidence>
<dbReference type="GeneID" id="107419598"/>
<dbReference type="PANTHER" id="PTHR32401:SF49">
    <property type="entry name" value="OS10G0129200 PROTEIN"/>
    <property type="match status" value="1"/>
</dbReference>
<keyword evidence="3" id="KW-0732">Signal</keyword>
<evidence type="ECO:0000256" key="2">
    <source>
        <dbReference type="ARBA" id="ARBA00022734"/>
    </source>
</evidence>
<dbReference type="InterPro" id="IPR013320">
    <property type="entry name" value="ConA-like_dom_sf"/>
</dbReference>
<dbReference type="PANTHER" id="PTHR32401">
    <property type="entry name" value="CONCANAVALIN A-LIKE LECTIN FAMILY PROTEIN"/>
    <property type="match status" value="1"/>
</dbReference>
<gene>
    <name evidence="6" type="primary">LOC107419598</name>
</gene>
<sequence length="183" mass="20034">MSSINLTCSLWLLWVLSLLYLPLLHALHFNYPDFRDSNGMVPSGQANITEGILRLTNGSPITTVGRAVYDIQVLLWDNSTGKAADFTTTFDFSIKKMGSDPIGGDGLAFFLAKNGSQAPEKSHGGCFGLITNCTFNSADGLVAVEFDTFRNTYDQAISVSLYPSLRIIHPPLMTMKLFIIFGL</sequence>
<feature type="signal peptide" evidence="3">
    <location>
        <begin position="1"/>
        <end position="26"/>
    </location>
</feature>
<dbReference type="PROSITE" id="PS00307">
    <property type="entry name" value="LECTIN_LEGUME_BETA"/>
    <property type="match status" value="1"/>
</dbReference>
<name>A0ABM4A2Y8_ZIZJJ</name>
<feature type="chain" id="PRO_5047159900" evidence="3">
    <location>
        <begin position="27"/>
        <end position="183"/>
    </location>
</feature>
<accession>A0ABM4A2Y8</accession>
<evidence type="ECO:0000313" key="5">
    <source>
        <dbReference type="Proteomes" id="UP001652623"/>
    </source>
</evidence>
<evidence type="ECO:0000313" key="6">
    <source>
        <dbReference type="RefSeq" id="XP_060671108.1"/>
    </source>
</evidence>
<organism evidence="5 6">
    <name type="scientific">Ziziphus jujuba</name>
    <name type="common">Chinese jujube</name>
    <name type="synonym">Ziziphus sativa</name>
    <dbReference type="NCBI Taxonomy" id="326968"/>
    <lineage>
        <taxon>Eukaryota</taxon>
        <taxon>Viridiplantae</taxon>
        <taxon>Streptophyta</taxon>
        <taxon>Embryophyta</taxon>
        <taxon>Tracheophyta</taxon>
        <taxon>Spermatophyta</taxon>
        <taxon>Magnoliopsida</taxon>
        <taxon>eudicotyledons</taxon>
        <taxon>Gunneridae</taxon>
        <taxon>Pentapetalae</taxon>
        <taxon>rosids</taxon>
        <taxon>fabids</taxon>
        <taxon>Rosales</taxon>
        <taxon>Rhamnaceae</taxon>
        <taxon>Paliureae</taxon>
        <taxon>Ziziphus</taxon>
    </lineage>
</organism>
<reference evidence="6" key="2">
    <citation type="submission" date="2025-08" db="UniProtKB">
        <authorList>
            <consortium name="RefSeq"/>
        </authorList>
    </citation>
    <scope>IDENTIFICATION</scope>
    <source>
        <tissue evidence="6">Seedling</tissue>
    </source>
</reference>
<reference evidence="5" key="1">
    <citation type="submission" date="2025-05" db="UniProtKB">
        <authorList>
            <consortium name="RefSeq"/>
        </authorList>
    </citation>
    <scope>NUCLEOTIDE SEQUENCE [LARGE SCALE GENOMIC DNA]</scope>
</reference>
<protein>
    <submittedName>
        <fullName evidence="6">Anti-H(O) lectin 1-like</fullName>
    </submittedName>
</protein>
<feature type="domain" description="Legume lectin" evidence="4">
    <location>
        <begin position="27"/>
        <end position="154"/>
    </location>
</feature>